<dbReference type="AlphaFoldDB" id="A0A8H4UNW0"/>
<gene>
    <name evidence="2" type="ORF">FZEAL_3763</name>
</gene>
<name>A0A8H4UNW0_9HYPO</name>
<sequence>METPLKDPKLPSMVSGALVPLKPKQKRRLYEPLVLYKALTEIAQARGLLRRPQLPEKPSTEEQRFHRFVHRLANVCDNTKGGKTVTSFAVLDHETKFVYVFACNQVCEPVLASMHAFICRLLAKLCGFDLLESDSQLAVKDELLSMILGFNRPRLDVYLRDFKTQLGNCLEYCQRETSSKDLISYNRLLDALAVFLTPKNKRYIDDRALKGRIRDGKSYECWSELRHVLTRLRIYGQVVQNLIDAEREWPEIFQEVEVIQLSSSKAESNPLGKKSETAHAIIGRMGAEEHKKERYHGFAQELQGMQLDDRIRKKCSAPSFKPFVHSEILVLEWVMANSSRLGLRFFHDFKYIGSSKGACKLCYNYFDTPGQHGGIRTRPSHGNLYIKWRFPDLFEADGAQGRARRQEIYNHMTKRIRDDAFEAMENKDFTGKRHDSSTHPLMSVRQTDVQTDLGAPEMFDMDDLGEQLETGLSLGGSTTPDSLEDSDDEEGGISLT</sequence>
<feature type="compositionally biased region" description="Acidic residues" evidence="1">
    <location>
        <begin position="482"/>
        <end position="496"/>
    </location>
</feature>
<keyword evidence="3" id="KW-1185">Reference proteome</keyword>
<reference evidence="2" key="2">
    <citation type="submission" date="2020-05" db="EMBL/GenBank/DDBJ databases">
        <authorList>
            <person name="Kim H.-S."/>
            <person name="Proctor R.H."/>
            <person name="Brown D.W."/>
        </authorList>
    </citation>
    <scope>NUCLEOTIDE SEQUENCE</scope>
    <source>
        <strain evidence="2">NRRL 22465</strain>
    </source>
</reference>
<dbReference type="PANTHER" id="PTHR42037">
    <property type="match status" value="1"/>
</dbReference>
<feature type="region of interest" description="Disordered" evidence="1">
    <location>
        <begin position="462"/>
        <end position="496"/>
    </location>
</feature>
<dbReference type="InterPro" id="IPR027796">
    <property type="entry name" value="OTT_1508_deam-like"/>
</dbReference>
<organism evidence="2 3">
    <name type="scientific">Fusarium zealandicum</name>
    <dbReference type="NCBI Taxonomy" id="1053134"/>
    <lineage>
        <taxon>Eukaryota</taxon>
        <taxon>Fungi</taxon>
        <taxon>Dikarya</taxon>
        <taxon>Ascomycota</taxon>
        <taxon>Pezizomycotina</taxon>
        <taxon>Sordariomycetes</taxon>
        <taxon>Hypocreomycetidae</taxon>
        <taxon>Hypocreales</taxon>
        <taxon>Nectriaceae</taxon>
        <taxon>Fusarium</taxon>
        <taxon>Fusarium staphyleae species complex</taxon>
    </lineage>
</organism>
<evidence type="ECO:0000313" key="3">
    <source>
        <dbReference type="Proteomes" id="UP000635477"/>
    </source>
</evidence>
<comment type="caution">
    <text evidence="2">The sequence shown here is derived from an EMBL/GenBank/DDBJ whole genome shotgun (WGS) entry which is preliminary data.</text>
</comment>
<reference evidence="2" key="1">
    <citation type="journal article" date="2020" name="BMC Genomics">
        <title>Correction to: Identification and distribution of gene clusters required for synthesis of sphingolipid metabolism inhibitors in diverse species of the filamentous fungus Fusarium.</title>
        <authorList>
            <person name="Kim H.S."/>
            <person name="Lohmar J.M."/>
            <person name="Busman M."/>
            <person name="Brown D.W."/>
            <person name="Naumann T.A."/>
            <person name="Divon H.H."/>
            <person name="Lysoe E."/>
            <person name="Uhlig S."/>
            <person name="Proctor R.H."/>
        </authorList>
    </citation>
    <scope>NUCLEOTIDE SEQUENCE</scope>
    <source>
        <strain evidence="2">NRRL 22465</strain>
    </source>
</reference>
<dbReference type="EMBL" id="JABEYC010000254">
    <property type="protein sequence ID" value="KAF4980144.1"/>
    <property type="molecule type" value="Genomic_DNA"/>
</dbReference>
<accession>A0A8H4UNW0</accession>
<dbReference type="Proteomes" id="UP000635477">
    <property type="component" value="Unassembled WGS sequence"/>
</dbReference>
<evidence type="ECO:0000313" key="2">
    <source>
        <dbReference type="EMBL" id="KAF4980144.1"/>
    </source>
</evidence>
<proteinExistence type="predicted"/>
<protein>
    <submittedName>
        <fullName evidence="2">Uncharacterized protein</fullName>
    </submittedName>
</protein>
<evidence type="ECO:0000256" key="1">
    <source>
        <dbReference type="SAM" id="MobiDB-lite"/>
    </source>
</evidence>
<dbReference type="OrthoDB" id="3251507at2759"/>
<dbReference type="PANTHER" id="PTHR42037:SF1">
    <property type="match status" value="1"/>
</dbReference>
<dbReference type="Pfam" id="PF14441">
    <property type="entry name" value="OTT_1508_deam"/>
    <property type="match status" value="1"/>
</dbReference>